<evidence type="ECO:0000313" key="2">
    <source>
        <dbReference type="Proteomes" id="UP000179807"/>
    </source>
</evidence>
<dbReference type="AlphaFoldDB" id="A0A1J4K5D8"/>
<dbReference type="OrthoDB" id="10266359at2759"/>
<dbReference type="GeneID" id="94840408"/>
<gene>
    <name evidence="1" type="ORF">TRFO_27682</name>
</gene>
<dbReference type="InterPro" id="IPR008936">
    <property type="entry name" value="Rho_GTPase_activation_prot"/>
</dbReference>
<name>A0A1J4K5D8_9EUKA</name>
<accession>A0A1J4K5D8</accession>
<dbReference type="Proteomes" id="UP000179807">
    <property type="component" value="Unassembled WGS sequence"/>
</dbReference>
<organism evidence="1 2">
    <name type="scientific">Tritrichomonas foetus</name>
    <dbReference type="NCBI Taxonomy" id="1144522"/>
    <lineage>
        <taxon>Eukaryota</taxon>
        <taxon>Metamonada</taxon>
        <taxon>Parabasalia</taxon>
        <taxon>Tritrichomonadida</taxon>
        <taxon>Tritrichomonadidae</taxon>
        <taxon>Tritrichomonas</taxon>
    </lineage>
</organism>
<dbReference type="RefSeq" id="XP_068357821.1">
    <property type="nucleotide sequence ID" value="XM_068505704.1"/>
</dbReference>
<dbReference type="VEuPathDB" id="TrichDB:TRFO_27682"/>
<reference evidence="1" key="1">
    <citation type="submission" date="2016-10" db="EMBL/GenBank/DDBJ databases">
        <authorList>
            <person name="Benchimol M."/>
            <person name="Almeida L.G."/>
            <person name="Vasconcelos A.T."/>
            <person name="Perreira-Neves A."/>
            <person name="Rosa I.A."/>
            <person name="Tasca T."/>
            <person name="Bogo M.R."/>
            <person name="de Souza W."/>
        </authorList>
    </citation>
    <scope>NUCLEOTIDE SEQUENCE [LARGE SCALE GENOMIC DNA]</scope>
    <source>
        <strain evidence="1">K</strain>
    </source>
</reference>
<sequence length="724" mass="83909">MGKSPYVIQRKIVQQNSESDVLDWRINNYQQQATSLLKDVLIKKHLYIQRLFYTEMYLANRVKCPLEHSAFVSNGEEVYSNFASIILPDDFSKGPMKAFLNTLLDSLESFLPAFYKLNPSKLPRGSFATDPSNILLRCVFPSLFAYCWAEEPAVSYAQNLVTWFGEIYRENPKFITNFDKHWMFQAIRGFFTSLDVSLFIRTAIRPFFFEFSQLESKDIQKTPEILLKFAIEILNSIHENFSKLPSVINLLFSEIFKIIQNEDEKRLMMRYIFFDLFISPFFANPILSDVSDVQLPFEDYEVFSDIYLVFKVKLGTVSEKERELTREIQALPDFENKFNIDLIFNDIQDCKASLKLPLLREFCDFVQCAHQPLLMTTHSLSLLFRFVASLQHTALLPRSIDRSISNVFQYALADKLEILQDYYFWFPCFSLTYLKIPEISFVEQMKPSSLYRLFSSDKLKLSPVDSDFRTALVSAMSVTNILTNPDLRTDIQWLLINYDDSQILMSEILTEIERKQQNNKHKKKRANDLIKFSKILKHKLSSISSGPLRAIVHKLIDDFKASLNDISIRSNHFLDRAHIKIEEFCGKSYPIIGSYLATMVVVDVTPCLKYQKDPTKTTSSDEELYLRKMISKPLLVSSLYSTASKLIPNLIILEEYAKLENIADPLLKAYSEPYVVEPEMLAANIDNLLLTLPNALLKLVFTETELIVLQNYTKTFKLPDPIPI</sequence>
<dbReference type="SUPFAM" id="SSF48350">
    <property type="entry name" value="GTPase activation domain, GAP"/>
    <property type="match status" value="1"/>
</dbReference>
<dbReference type="EMBL" id="MLAK01000783">
    <property type="protein sequence ID" value="OHT04685.1"/>
    <property type="molecule type" value="Genomic_DNA"/>
</dbReference>
<keyword evidence="2" id="KW-1185">Reference proteome</keyword>
<proteinExistence type="predicted"/>
<comment type="caution">
    <text evidence="1">The sequence shown here is derived from an EMBL/GenBank/DDBJ whole genome shotgun (WGS) entry which is preliminary data.</text>
</comment>
<protein>
    <submittedName>
        <fullName evidence="1">Uncharacterized protein</fullName>
    </submittedName>
</protein>
<evidence type="ECO:0000313" key="1">
    <source>
        <dbReference type="EMBL" id="OHT04685.1"/>
    </source>
</evidence>